<dbReference type="AlphaFoldDB" id="A0A3M7Q425"/>
<keyword evidence="1" id="KW-0812">Transmembrane</keyword>
<evidence type="ECO:0000313" key="2">
    <source>
        <dbReference type="EMBL" id="RNA05735.1"/>
    </source>
</evidence>
<feature type="transmembrane region" description="Helical" evidence="1">
    <location>
        <begin position="29"/>
        <end position="52"/>
    </location>
</feature>
<keyword evidence="3" id="KW-1185">Reference proteome</keyword>
<keyword evidence="1" id="KW-0472">Membrane</keyword>
<reference evidence="2 3" key="1">
    <citation type="journal article" date="2018" name="Sci. Rep.">
        <title>Genomic signatures of local adaptation to the degree of environmental predictability in rotifers.</title>
        <authorList>
            <person name="Franch-Gras L."/>
            <person name="Hahn C."/>
            <person name="Garcia-Roger E.M."/>
            <person name="Carmona M.J."/>
            <person name="Serra M."/>
            <person name="Gomez A."/>
        </authorList>
    </citation>
    <scope>NUCLEOTIDE SEQUENCE [LARGE SCALE GENOMIC DNA]</scope>
    <source>
        <strain evidence="2">HYR1</strain>
    </source>
</reference>
<accession>A0A3M7Q425</accession>
<sequence>MLHKTSVFKFNSNSNNAFRPKWSSSEFKVTIKVLIFSIFGIFTFIIDYFIFICKSDLIFGSMINLQKI</sequence>
<dbReference type="EMBL" id="REGN01007624">
    <property type="protein sequence ID" value="RNA05735.1"/>
    <property type="molecule type" value="Genomic_DNA"/>
</dbReference>
<protein>
    <submittedName>
        <fullName evidence="2">Uncharacterized protein</fullName>
    </submittedName>
</protein>
<dbReference type="Proteomes" id="UP000276133">
    <property type="component" value="Unassembled WGS sequence"/>
</dbReference>
<comment type="caution">
    <text evidence="2">The sequence shown here is derived from an EMBL/GenBank/DDBJ whole genome shotgun (WGS) entry which is preliminary data.</text>
</comment>
<organism evidence="2 3">
    <name type="scientific">Brachionus plicatilis</name>
    <name type="common">Marine rotifer</name>
    <name type="synonym">Brachionus muelleri</name>
    <dbReference type="NCBI Taxonomy" id="10195"/>
    <lineage>
        <taxon>Eukaryota</taxon>
        <taxon>Metazoa</taxon>
        <taxon>Spiralia</taxon>
        <taxon>Gnathifera</taxon>
        <taxon>Rotifera</taxon>
        <taxon>Eurotatoria</taxon>
        <taxon>Monogononta</taxon>
        <taxon>Pseudotrocha</taxon>
        <taxon>Ploima</taxon>
        <taxon>Brachionidae</taxon>
        <taxon>Brachionus</taxon>
    </lineage>
</organism>
<name>A0A3M7Q425_BRAPC</name>
<evidence type="ECO:0000313" key="3">
    <source>
        <dbReference type="Proteomes" id="UP000276133"/>
    </source>
</evidence>
<gene>
    <name evidence="2" type="ORF">BpHYR1_019575</name>
</gene>
<keyword evidence="1" id="KW-1133">Transmembrane helix</keyword>
<evidence type="ECO:0000256" key="1">
    <source>
        <dbReference type="SAM" id="Phobius"/>
    </source>
</evidence>
<proteinExistence type="predicted"/>